<dbReference type="SUPFAM" id="SSF48726">
    <property type="entry name" value="Immunoglobulin"/>
    <property type="match status" value="1"/>
</dbReference>
<feature type="non-terminal residue" evidence="5">
    <location>
        <position position="153"/>
    </location>
</feature>
<evidence type="ECO:0000313" key="5">
    <source>
        <dbReference type="EMBL" id="TRY68887.1"/>
    </source>
</evidence>
<dbReference type="InterPro" id="IPR003599">
    <property type="entry name" value="Ig_sub"/>
</dbReference>
<evidence type="ECO:0000256" key="1">
    <source>
        <dbReference type="ARBA" id="ARBA00022737"/>
    </source>
</evidence>
<gene>
    <name evidence="5" type="ORF">TCAL_15145</name>
</gene>
<dbReference type="Gene3D" id="2.60.40.10">
    <property type="entry name" value="Immunoglobulins"/>
    <property type="match status" value="1"/>
</dbReference>
<evidence type="ECO:0000259" key="4">
    <source>
        <dbReference type="PROSITE" id="PS50835"/>
    </source>
</evidence>
<dbReference type="STRING" id="6832.A0A553NTX5"/>
<reference evidence="5 6" key="1">
    <citation type="journal article" date="2018" name="Nat. Ecol. Evol.">
        <title>Genomic signatures of mitonuclear coevolution across populations of Tigriopus californicus.</title>
        <authorList>
            <person name="Barreto F.S."/>
            <person name="Watson E.T."/>
            <person name="Lima T.G."/>
            <person name="Willett C.S."/>
            <person name="Edmands S."/>
            <person name="Li W."/>
            <person name="Burton R.S."/>
        </authorList>
    </citation>
    <scope>NUCLEOTIDE SEQUENCE [LARGE SCALE GENOMIC DNA]</scope>
    <source>
        <strain evidence="5 6">San Diego</strain>
    </source>
</reference>
<keyword evidence="1" id="KW-0677">Repeat</keyword>
<keyword evidence="2" id="KW-1015">Disulfide bond</keyword>
<evidence type="ECO:0000256" key="2">
    <source>
        <dbReference type="ARBA" id="ARBA00023157"/>
    </source>
</evidence>
<dbReference type="SMART" id="SM00409">
    <property type="entry name" value="IG"/>
    <property type="match status" value="1"/>
</dbReference>
<keyword evidence="3" id="KW-0393">Immunoglobulin domain</keyword>
<proteinExistence type="predicted"/>
<dbReference type="OMA" id="CKIAMSI"/>
<feature type="domain" description="Ig-like" evidence="4">
    <location>
        <begin position="54"/>
        <end position="149"/>
    </location>
</feature>
<name>A0A553NTX5_TIGCA</name>
<dbReference type="InterPro" id="IPR007110">
    <property type="entry name" value="Ig-like_dom"/>
</dbReference>
<dbReference type="PANTHER" id="PTHR44170:SF29">
    <property type="entry name" value="NEOGENIN"/>
    <property type="match status" value="1"/>
</dbReference>
<dbReference type="GO" id="GO:0098609">
    <property type="term" value="P:cell-cell adhesion"/>
    <property type="evidence" value="ECO:0007669"/>
    <property type="project" value="TreeGrafter"/>
</dbReference>
<dbReference type="AlphaFoldDB" id="A0A553NTX5"/>
<protein>
    <recommendedName>
        <fullName evidence="4">Ig-like domain-containing protein</fullName>
    </recommendedName>
</protein>
<evidence type="ECO:0000313" key="6">
    <source>
        <dbReference type="Proteomes" id="UP000318571"/>
    </source>
</evidence>
<evidence type="ECO:0000256" key="3">
    <source>
        <dbReference type="ARBA" id="ARBA00023319"/>
    </source>
</evidence>
<dbReference type="Pfam" id="PF13927">
    <property type="entry name" value="Ig_3"/>
    <property type="match status" value="1"/>
</dbReference>
<dbReference type="PROSITE" id="PS50835">
    <property type="entry name" value="IG_LIKE"/>
    <property type="match status" value="1"/>
</dbReference>
<accession>A0A553NTX5</accession>
<dbReference type="Proteomes" id="UP000318571">
    <property type="component" value="Chromosome 1"/>
</dbReference>
<dbReference type="InterPro" id="IPR013783">
    <property type="entry name" value="Ig-like_fold"/>
</dbReference>
<dbReference type="EMBL" id="VCGU01000010">
    <property type="protein sequence ID" value="TRY68887.1"/>
    <property type="molecule type" value="Genomic_DNA"/>
</dbReference>
<dbReference type="FunFam" id="2.60.40.10:FF:000189">
    <property type="entry name" value="Neogenin isoform 3"/>
    <property type="match status" value="1"/>
</dbReference>
<sequence length="153" mass="17461">MVSGVSEENHFEDESLKQFKEISENDDHQRNVGTLNFIGGKFKGTHFPLKSMFPEFRFLDEPEDTLVVKNQPATLKCSAVGPRPPKIRWKRNGEFLQFPDFNDRRRLQSDGSLYFSTIYHKRSSQPDEGLYQCVASVDGLGTIVSRMASLQVS</sequence>
<comment type="caution">
    <text evidence="5">The sequence shown here is derived from an EMBL/GenBank/DDBJ whole genome shotgun (WGS) entry which is preliminary data.</text>
</comment>
<dbReference type="PANTHER" id="PTHR44170">
    <property type="entry name" value="PROTEIN SIDEKICK"/>
    <property type="match status" value="1"/>
</dbReference>
<dbReference type="InterPro" id="IPR036179">
    <property type="entry name" value="Ig-like_dom_sf"/>
</dbReference>
<keyword evidence="6" id="KW-1185">Reference proteome</keyword>
<organism evidence="5 6">
    <name type="scientific">Tigriopus californicus</name>
    <name type="common">Marine copepod</name>
    <dbReference type="NCBI Taxonomy" id="6832"/>
    <lineage>
        <taxon>Eukaryota</taxon>
        <taxon>Metazoa</taxon>
        <taxon>Ecdysozoa</taxon>
        <taxon>Arthropoda</taxon>
        <taxon>Crustacea</taxon>
        <taxon>Multicrustacea</taxon>
        <taxon>Hexanauplia</taxon>
        <taxon>Copepoda</taxon>
        <taxon>Harpacticoida</taxon>
        <taxon>Harpacticidae</taxon>
        <taxon>Tigriopus</taxon>
    </lineage>
</organism>